<reference evidence="1 4" key="2">
    <citation type="journal article" date="2012" name="J. Bacteriol.">
        <title>Complete Genome Sequence of Helicobacter cinaedi Type Strain ATCC BAA-847.</title>
        <authorList>
            <person name="Miyoshi-Akiyama T."/>
            <person name="Takeshita N."/>
            <person name="Ohmagari N."/>
            <person name="Kirikae T."/>
        </authorList>
    </citation>
    <scope>NUCLEOTIDE SEQUENCE [LARGE SCALE GENOMIC DNA]</scope>
    <source>
        <strain evidence="1 4">ATCC BAA-847</strain>
    </source>
</reference>
<organism evidence="1 4">
    <name type="scientific">Helicobacter cinaedi CCUG 18818 = ATCC BAA-847</name>
    <dbReference type="NCBI Taxonomy" id="537971"/>
    <lineage>
        <taxon>Bacteria</taxon>
        <taxon>Pseudomonadati</taxon>
        <taxon>Campylobacterota</taxon>
        <taxon>Epsilonproteobacteria</taxon>
        <taxon>Campylobacterales</taxon>
        <taxon>Helicobacteraceae</taxon>
        <taxon>Helicobacter</taxon>
    </lineage>
</organism>
<dbReference type="EMBL" id="AP012492">
    <property type="protein sequence ID" value="BAM31494.1"/>
    <property type="molecule type" value="Genomic_DNA"/>
</dbReference>
<dbReference type="EMBL" id="DS990393">
    <property type="protein sequence ID" value="EFR47402.1"/>
    <property type="molecule type" value="Genomic_DNA"/>
</dbReference>
<dbReference type="Proteomes" id="UP000005755">
    <property type="component" value="Unassembled WGS sequence"/>
</dbReference>
<evidence type="ECO:0000313" key="1">
    <source>
        <dbReference type="EMBL" id="BAM31494.1"/>
    </source>
</evidence>
<gene>
    <name evidence="1" type="ORF">HCBAA847_0244</name>
    <name evidence="2" type="ORF">HCCG_01950</name>
</gene>
<evidence type="ECO:0000313" key="3">
    <source>
        <dbReference type="Proteomes" id="UP000005755"/>
    </source>
</evidence>
<dbReference type="RefSeq" id="WP_002957290.1">
    <property type="nucleotide sequence ID" value="NC_020555.1"/>
</dbReference>
<sequence>MDYLDKSALNDMSRFYYASPISESGRITNGKIFDTRALEQQAGEITKQKELEKKQREAIIKEIQANQNAYKQTQPTQH</sequence>
<reference evidence="2" key="1">
    <citation type="submission" date="2008-08" db="EMBL/GenBank/DDBJ databases">
        <title>Annotation of Helicobacter cinaedi strain CCUG 18818.</title>
        <authorList>
            <consortium name="The Broad Institute Genome Sequencing Platform"/>
            <person name="Fox J.G."/>
            <person name="Shen Z."/>
            <person name="Charoenlap N."/>
            <person name="Schauer D.B."/>
            <person name="Ward D."/>
            <person name="Mehta T."/>
            <person name="Young S."/>
            <person name="Jaffe D."/>
            <person name="Gnerre S."/>
            <person name="Berlin A."/>
            <person name="Heiman D."/>
            <person name="Hepburn T."/>
            <person name="Shea T."/>
            <person name="Sykes S."/>
            <person name="Alvarado L."/>
            <person name="Kodira C."/>
            <person name="Borodovsky M."/>
            <person name="Lander E."/>
            <person name="Galagan J."/>
            <person name="Nusbaum C."/>
            <person name="Birren B."/>
        </authorList>
    </citation>
    <scope>NUCLEOTIDE SEQUENCE</scope>
    <source>
        <strain evidence="2">CCUG 18818</strain>
    </source>
</reference>
<dbReference type="Proteomes" id="UP000006036">
    <property type="component" value="Chromosome 1"/>
</dbReference>
<dbReference type="GeneID" id="66538733"/>
<evidence type="ECO:0000313" key="4">
    <source>
        <dbReference type="Proteomes" id="UP000006036"/>
    </source>
</evidence>
<proteinExistence type="predicted"/>
<dbReference type="AlphaFoldDB" id="A0AAI8MKU9"/>
<reference evidence="1" key="3">
    <citation type="submission" date="2012-07" db="EMBL/GenBank/DDBJ databases">
        <authorList>
            <person name="Akiyama T."/>
            <person name="Takeshita N."/>
            <person name="Ohmagari N."/>
            <person name="Kirikae T."/>
        </authorList>
    </citation>
    <scope>NUCLEOTIDE SEQUENCE</scope>
    <source>
        <strain evidence="1">ATCC BAA-847</strain>
    </source>
</reference>
<accession>A0AAI8MKU9</accession>
<keyword evidence="3" id="KW-1185">Reference proteome</keyword>
<protein>
    <submittedName>
        <fullName evidence="1">Uncharacterized protein</fullName>
    </submittedName>
</protein>
<evidence type="ECO:0000313" key="2">
    <source>
        <dbReference type="EMBL" id="EFR47402.1"/>
    </source>
</evidence>
<name>A0AAI8MKU9_9HELI</name>
<reference evidence="3" key="4">
    <citation type="journal article" date="2014" name="Genome Announc.">
        <title>Draft genome sequences of six enterohepatic helicobacter species isolated from humans and one from rhesus macaques.</title>
        <authorList>
            <person name="Shen Z."/>
            <person name="Sheh A."/>
            <person name="Young S.K."/>
            <person name="Abouelliel A."/>
            <person name="Ward D.V."/>
            <person name="Earl A.M."/>
            <person name="Fox J.G."/>
        </authorList>
    </citation>
    <scope>NUCLEOTIDE SEQUENCE [LARGE SCALE GENOMIC DNA]</scope>
    <source>
        <strain evidence="3">CCUG 18818</strain>
    </source>
</reference>
<dbReference type="KEGG" id="hcb:HCBAA847_0244"/>